<dbReference type="EMBL" id="JABSTU010000007">
    <property type="protein sequence ID" value="KAH8025654.1"/>
    <property type="molecule type" value="Genomic_DNA"/>
</dbReference>
<evidence type="ECO:0000313" key="3">
    <source>
        <dbReference type="Proteomes" id="UP000821866"/>
    </source>
</evidence>
<feature type="region of interest" description="Disordered" evidence="1">
    <location>
        <begin position="202"/>
        <end position="228"/>
    </location>
</feature>
<reference evidence="2" key="1">
    <citation type="journal article" date="2020" name="Cell">
        <title>Large-Scale Comparative Analyses of Tick Genomes Elucidate Their Genetic Diversity and Vector Capacities.</title>
        <authorList>
            <consortium name="Tick Genome and Microbiome Consortium (TIGMIC)"/>
            <person name="Jia N."/>
            <person name="Wang J."/>
            <person name="Shi W."/>
            <person name="Du L."/>
            <person name="Sun Y."/>
            <person name="Zhan W."/>
            <person name="Jiang J.F."/>
            <person name="Wang Q."/>
            <person name="Zhang B."/>
            <person name="Ji P."/>
            <person name="Bell-Sakyi L."/>
            <person name="Cui X.M."/>
            <person name="Yuan T.T."/>
            <person name="Jiang B.G."/>
            <person name="Yang W.F."/>
            <person name="Lam T.T."/>
            <person name="Chang Q.C."/>
            <person name="Ding S.J."/>
            <person name="Wang X.J."/>
            <person name="Zhu J.G."/>
            <person name="Ruan X.D."/>
            <person name="Zhao L."/>
            <person name="Wei J.T."/>
            <person name="Ye R.Z."/>
            <person name="Que T.C."/>
            <person name="Du C.H."/>
            <person name="Zhou Y.H."/>
            <person name="Cheng J.X."/>
            <person name="Dai P.F."/>
            <person name="Guo W.B."/>
            <person name="Han X.H."/>
            <person name="Huang E.J."/>
            <person name="Li L.F."/>
            <person name="Wei W."/>
            <person name="Gao Y.C."/>
            <person name="Liu J.Z."/>
            <person name="Shao H.Z."/>
            <person name="Wang X."/>
            <person name="Wang C.C."/>
            <person name="Yang T.C."/>
            <person name="Huo Q.B."/>
            <person name="Li W."/>
            <person name="Chen H.Y."/>
            <person name="Chen S.E."/>
            <person name="Zhou L.G."/>
            <person name="Ni X.B."/>
            <person name="Tian J.H."/>
            <person name="Sheng Y."/>
            <person name="Liu T."/>
            <person name="Pan Y.S."/>
            <person name="Xia L.Y."/>
            <person name="Li J."/>
            <person name="Zhao F."/>
            <person name="Cao W.C."/>
        </authorList>
    </citation>
    <scope>NUCLEOTIDE SEQUENCE</scope>
    <source>
        <strain evidence="2">Rmic-2018</strain>
    </source>
</reference>
<organism evidence="2 3">
    <name type="scientific">Rhipicephalus microplus</name>
    <name type="common">Cattle tick</name>
    <name type="synonym">Boophilus microplus</name>
    <dbReference type="NCBI Taxonomy" id="6941"/>
    <lineage>
        <taxon>Eukaryota</taxon>
        <taxon>Metazoa</taxon>
        <taxon>Ecdysozoa</taxon>
        <taxon>Arthropoda</taxon>
        <taxon>Chelicerata</taxon>
        <taxon>Arachnida</taxon>
        <taxon>Acari</taxon>
        <taxon>Parasitiformes</taxon>
        <taxon>Ixodida</taxon>
        <taxon>Ixodoidea</taxon>
        <taxon>Ixodidae</taxon>
        <taxon>Rhipicephalinae</taxon>
        <taxon>Rhipicephalus</taxon>
        <taxon>Boophilus</taxon>
    </lineage>
</organism>
<comment type="caution">
    <text evidence="2">The sequence shown here is derived from an EMBL/GenBank/DDBJ whole genome shotgun (WGS) entry which is preliminary data.</text>
</comment>
<protein>
    <submittedName>
        <fullName evidence="2">Uncharacterized protein</fullName>
    </submittedName>
</protein>
<proteinExistence type="predicted"/>
<reference evidence="2" key="2">
    <citation type="submission" date="2021-09" db="EMBL/GenBank/DDBJ databases">
        <authorList>
            <person name="Jia N."/>
            <person name="Wang J."/>
            <person name="Shi W."/>
            <person name="Du L."/>
            <person name="Sun Y."/>
            <person name="Zhan W."/>
            <person name="Jiang J."/>
            <person name="Wang Q."/>
            <person name="Zhang B."/>
            <person name="Ji P."/>
            <person name="Sakyi L.B."/>
            <person name="Cui X."/>
            <person name="Yuan T."/>
            <person name="Jiang B."/>
            <person name="Yang W."/>
            <person name="Lam T.T.-Y."/>
            <person name="Chang Q."/>
            <person name="Ding S."/>
            <person name="Wang X."/>
            <person name="Zhu J."/>
            <person name="Ruan X."/>
            <person name="Zhao L."/>
            <person name="Wei J."/>
            <person name="Que T."/>
            <person name="Du C."/>
            <person name="Cheng J."/>
            <person name="Dai P."/>
            <person name="Han X."/>
            <person name="Huang E."/>
            <person name="Gao Y."/>
            <person name="Liu J."/>
            <person name="Shao H."/>
            <person name="Ye R."/>
            <person name="Li L."/>
            <person name="Wei W."/>
            <person name="Wang X."/>
            <person name="Wang C."/>
            <person name="Huo Q."/>
            <person name="Li W."/>
            <person name="Guo W."/>
            <person name="Chen H."/>
            <person name="Chen S."/>
            <person name="Zhou L."/>
            <person name="Zhou L."/>
            <person name="Ni X."/>
            <person name="Tian J."/>
            <person name="Zhou Y."/>
            <person name="Sheng Y."/>
            <person name="Liu T."/>
            <person name="Pan Y."/>
            <person name="Xia L."/>
            <person name="Li J."/>
            <person name="Zhao F."/>
            <person name="Cao W."/>
        </authorList>
    </citation>
    <scope>NUCLEOTIDE SEQUENCE</scope>
    <source>
        <strain evidence="2">Rmic-2018</strain>
        <tissue evidence="2">Larvae</tissue>
    </source>
</reference>
<keyword evidence="3" id="KW-1185">Reference proteome</keyword>
<dbReference type="AlphaFoldDB" id="A0A9J6DUJ2"/>
<dbReference type="Proteomes" id="UP000821866">
    <property type="component" value="Unassembled WGS sequence"/>
</dbReference>
<sequence>MSGGGAACSASDRHYGGLPSRYTWLARQRFDSRVRSLLVHNGGAGRRRAAALGPRRDPCAEEMEGLLVSFPGGVDCANGRQRPHEPSETPAIEHLKAAARVNCEPSQRICGQACSRAGLRRYLLASGQRERSPNDCSIGRPCRFTLRFCALCATGLDRAVRPRKRFRISLSAAACCRRCLIRPPAGVIAQVERRALPLPRGSTAEAAASSVSKAPEKNKKKKVRSRKTHGVLRAAPLARARTPLSTRRFPLSGWPGF</sequence>
<accession>A0A9J6DUJ2</accession>
<evidence type="ECO:0000313" key="2">
    <source>
        <dbReference type="EMBL" id="KAH8025654.1"/>
    </source>
</evidence>
<feature type="compositionally biased region" description="Basic residues" evidence="1">
    <location>
        <begin position="218"/>
        <end position="228"/>
    </location>
</feature>
<evidence type="ECO:0000256" key="1">
    <source>
        <dbReference type="SAM" id="MobiDB-lite"/>
    </source>
</evidence>
<gene>
    <name evidence="2" type="ORF">HPB51_010738</name>
</gene>
<name>A0A9J6DUJ2_RHIMP</name>